<dbReference type="Pfam" id="PF06429">
    <property type="entry name" value="Flg_bbr_C"/>
    <property type="match status" value="1"/>
</dbReference>
<keyword evidence="2" id="KW-0975">Bacterial flagellum</keyword>
<reference evidence="5" key="1">
    <citation type="submission" date="2020-09" db="EMBL/GenBank/DDBJ databases">
        <title>A novel bacterium of genus Bacillus, isolated from South China Sea.</title>
        <authorList>
            <person name="Huang H."/>
            <person name="Mo K."/>
            <person name="Hu Y."/>
        </authorList>
    </citation>
    <scope>NUCLEOTIDE SEQUENCE</scope>
    <source>
        <strain evidence="5">IB182487</strain>
    </source>
</reference>
<comment type="subcellular location">
    <subcellularLocation>
        <location evidence="2">Bacterial flagellum basal body</location>
    </subcellularLocation>
</comment>
<dbReference type="EMBL" id="JACXAI010000034">
    <property type="protein sequence ID" value="MBD1382654.1"/>
    <property type="molecule type" value="Genomic_DNA"/>
</dbReference>
<dbReference type="RefSeq" id="WP_191161056.1">
    <property type="nucleotide sequence ID" value="NZ_JACXAI010000034.1"/>
</dbReference>
<evidence type="ECO:0000256" key="2">
    <source>
        <dbReference type="RuleBase" id="RU362116"/>
    </source>
</evidence>
<feature type="domain" description="Flagellar basal-body/hook protein C-terminal" evidence="4">
    <location>
        <begin position="228"/>
        <end position="272"/>
    </location>
</feature>
<evidence type="ECO:0000313" key="6">
    <source>
        <dbReference type="Proteomes" id="UP000626844"/>
    </source>
</evidence>
<dbReference type="InterPro" id="IPR020013">
    <property type="entry name" value="Flagellar_FlgE/F/G"/>
</dbReference>
<keyword evidence="5" id="KW-0966">Cell projection</keyword>
<dbReference type="InterPro" id="IPR019776">
    <property type="entry name" value="Flagellar_basal_body_rod_CS"/>
</dbReference>
<proteinExistence type="inferred from homology"/>
<dbReference type="PANTHER" id="PTHR30435">
    <property type="entry name" value="FLAGELLAR PROTEIN"/>
    <property type="match status" value="1"/>
</dbReference>
<keyword evidence="5" id="KW-0282">Flagellum</keyword>
<gene>
    <name evidence="5" type="ORF">IC621_20835</name>
</gene>
<dbReference type="InterPro" id="IPR010930">
    <property type="entry name" value="Flg_bb/hook_C_dom"/>
</dbReference>
<evidence type="ECO:0000256" key="1">
    <source>
        <dbReference type="ARBA" id="ARBA00009677"/>
    </source>
</evidence>
<protein>
    <submittedName>
        <fullName evidence="5">Flagellar hook-basal body protein</fullName>
    </submittedName>
</protein>
<dbReference type="InterPro" id="IPR001444">
    <property type="entry name" value="Flag_bb_rod_N"/>
</dbReference>
<evidence type="ECO:0000313" key="5">
    <source>
        <dbReference type="EMBL" id="MBD1382654.1"/>
    </source>
</evidence>
<keyword evidence="6" id="KW-1185">Reference proteome</keyword>
<keyword evidence="5" id="KW-0969">Cilium</keyword>
<dbReference type="PANTHER" id="PTHR30435:SF19">
    <property type="entry name" value="FLAGELLAR BASAL-BODY ROD PROTEIN FLGG"/>
    <property type="match status" value="1"/>
</dbReference>
<evidence type="ECO:0000259" key="3">
    <source>
        <dbReference type="Pfam" id="PF00460"/>
    </source>
</evidence>
<feature type="domain" description="Flagellar basal body rod protein N-terminal" evidence="3">
    <location>
        <begin position="5"/>
        <end position="35"/>
    </location>
</feature>
<evidence type="ECO:0000259" key="4">
    <source>
        <dbReference type="Pfam" id="PF06429"/>
    </source>
</evidence>
<dbReference type="SUPFAM" id="SSF117143">
    <property type="entry name" value="Flagellar hook protein flgE"/>
    <property type="match status" value="1"/>
</dbReference>
<name>A0A926S362_9BACI</name>
<comment type="similarity">
    <text evidence="1 2">Belongs to the flagella basal body rod proteins family.</text>
</comment>
<dbReference type="Proteomes" id="UP000626844">
    <property type="component" value="Unassembled WGS sequence"/>
</dbReference>
<sequence>MLRGFYTAAAGMLSQQRRTEMLSNNLANANTPGYKSDQSVTRAFPEMLLSRMDSESIPTKNSLSFQTSSPIGSIHTGAYIQELVPLFSQGDIRETGLATDAALVEENMPINEETGLKSSLLFAVQTGEGGLRYTRNGRFTINVAGELTLAGNRVLSSTGQPIRLNSDQFKMTENGLILSEEGGQVAQIDVRFAEDVRELVKEGNGLYRTENRDLPSAIGLQDVAYQLKQGFIERSNVDISKAYTDMMTSYRSFEANQKVLQAYDKSMDKAVNEIGRIG</sequence>
<accession>A0A926S362</accession>
<dbReference type="GO" id="GO:0071978">
    <property type="term" value="P:bacterial-type flagellum-dependent swarming motility"/>
    <property type="evidence" value="ECO:0007669"/>
    <property type="project" value="TreeGrafter"/>
</dbReference>
<dbReference type="InterPro" id="IPR037925">
    <property type="entry name" value="FlgE/F/G-like"/>
</dbReference>
<comment type="caution">
    <text evidence="5">The sequence shown here is derived from an EMBL/GenBank/DDBJ whole genome shotgun (WGS) entry which is preliminary data.</text>
</comment>
<dbReference type="PROSITE" id="PS00588">
    <property type="entry name" value="FLAGELLA_BB_ROD"/>
    <property type="match status" value="1"/>
</dbReference>
<dbReference type="GO" id="GO:0009425">
    <property type="term" value="C:bacterial-type flagellum basal body"/>
    <property type="evidence" value="ECO:0007669"/>
    <property type="project" value="UniProtKB-SubCell"/>
</dbReference>
<dbReference type="Pfam" id="PF00460">
    <property type="entry name" value="Flg_bb_rod"/>
    <property type="match status" value="1"/>
</dbReference>
<dbReference type="AlphaFoldDB" id="A0A926S362"/>
<dbReference type="NCBIfam" id="TIGR03506">
    <property type="entry name" value="FlgEFG_subfam"/>
    <property type="match status" value="1"/>
</dbReference>
<organism evidence="5 6">
    <name type="scientific">Metabacillus arenae</name>
    <dbReference type="NCBI Taxonomy" id="2771434"/>
    <lineage>
        <taxon>Bacteria</taxon>
        <taxon>Bacillati</taxon>
        <taxon>Bacillota</taxon>
        <taxon>Bacilli</taxon>
        <taxon>Bacillales</taxon>
        <taxon>Bacillaceae</taxon>
        <taxon>Metabacillus</taxon>
    </lineage>
</organism>